<accession>A0A6I6DCJ1</accession>
<dbReference type="InterPro" id="IPR029063">
    <property type="entry name" value="SAM-dependent_MTases_sf"/>
</dbReference>
<dbReference type="KEGG" id="salq:SYNTR_0019"/>
<feature type="domain" description="Methyltransferase type 11" evidence="1">
    <location>
        <begin position="38"/>
        <end position="129"/>
    </location>
</feature>
<protein>
    <recommendedName>
        <fullName evidence="1">Methyltransferase type 11 domain-containing protein</fullName>
    </recommendedName>
</protein>
<dbReference type="CDD" id="cd02440">
    <property type="entry name" value="AdoMet_MTases"/>
    <property type="match status" value="1"/>
</dbReference>
<dbReference type="PANTHER" id="PTHR42912">
    <property type="entry name" value="METHYLTRANSFERASE"/>
    <property type="match status" value="1"/>
</dbReference>
<sequence length="229" mass="25961">MCFSDKTSKNKTVVIKDAFNVTEKMLSIHESIVGKNVLEIGCGDGYMTEMLQKYTQSIIGIDPCASAIEDARKAVADAEFFVQSGEALSFTDNMFDTVLFSLSLHHHDDPSAAFREAKRVVCPEGMIVVIEPANNSELMKVCAPFDLEERDRLQRADDVLNKYTYKEKHILYPVWRFADVTKLHAWLAEYFVETASSKSHEQADAIIAYKRNETPLDINYELRVMVFNG</sequence>
<gene>
    <name evidence="2" type="ORF">SYNTR_0019</name>
</gene>
<dbReference type="EMBL" id="CP046457">
    <property type="protein sequence ID" value="QGT98612.1"/>
    <property type="molecule type" value="Genomic_DNA"/>
</dbReference>
<evidence type="ECO:0000313" key="3">
    <source>
        <dbReference type="Proteomes" id="UP000426444"/>
    </source>
</evidence>
<dbReference type="GO" id="GO:0008757">
    <property type="term" value="F:S-adenosylmethionine-dependent methyltransferase activity"/>
    <property type="evidence" value="ECO:0007669"/>
    <property type="project" value="InterPro"/>
</dbReference>
<dbReference type="AlphaFoldDB" id="A0A6I6DCJ1"/>
<proteinExistence type="predicted"/>
<reference evidence="3" key="1">
    <citation type="journal article" date="2019" name="Microbiology">
        <title>Complete Genome Sequence of an Uncultured Bacterium of the Candidate Phylum Bipolaricaulota.</title>
        <authorList>
            <person name="Kadnikov V.V."/>
            <person name="Mardanov A.V."/>
            <person name="Beletsky A.V."/>
            <person name="Frank Y.A."/>
            <person name="Karnachuk O.V."/>
            <person name="Ravin N.V."/>
        </authorList>
    </citation>
    <scope>NUCLEOTIDE SEQUENCE [LARGE SCALE GENOMIC DNA]</scope>
</reference>
<dbReference type="SUPFAM" id="SSF53335">
    <property type="entry name" value="S-adenosyl-L-methionine-dependent methyltransferases"/>
    <property type="match status" value="1"/>
</dbReference>
<dbReference type="OrthoDB" id="9808140at2"/>
<keyword evidence="3" id="KW-1185">Reference proteome</keyword>
<dbReference type="Proteomes" id="UP000426444">
    <property type="component" value="Chromosome"/>
</dbReference>
<dbReference type="PANTHER" id="PTHR42912:SF93">
    <property type="entry name" value="N6-ADENOSINE-METHYLTRANSFERASE TMT1A"/>
    <property type="match status" value="1"/>
</dbReference>
<organism evidence="2 3">
    <name type="scientific">Candidatus Syntrophocurvum alkaliphilum</name>
    <dbReference type="NCBI Taxonomy" id="2293317"/>
    <lineage>
        <taxon>Bacteria</taxon>
        <taxon>Bacillati</taxon>
        <taxon>Bacillota</taxon>
        <taxon>Clostridia</taxon>
        <taxon>Eubacteriales</taxon>
        <taxon>Syntrophomonadaceae</taxon>
        <taxon>Candidatus Syntrophocurvum</taxon>
    </lineage>
</organism>
<dbReference type="Gene3D" id="3.40.50.150">
    <property type="entry name" value="Vaccinia Virus protein VP39"/>
    <property type="match status" value="1"/>
</dbReference>
<dbReference type="InterPro" id="IPR013216">
    <property type="entry name" value="Methyltransf_11"/>
</dbReference>
<evidence type="ECO:0000313" key="2">
    <source>
        <dbReference type="EMBL" id="QGT98612.1"/>
    </source>
</evidence>
<dbReference type="RefSeq" id="WP_156202588.1">
    <property type="nucleotide sequence ID" value="NZ_CP046457.1"/>
</dbReference>
<name>A0A6I6DCJ1_9FIRM</name>
<dbReference type="Pfam" id="PF08241">
    <property type="entry name" value="Methyltransf_11"/>
    <property type="match status" value="1"/>
</dbReference>
<dbReference type="InterPro" id="IPR050508">
    <property type="entry name" value="Methyltransf_Superfamily"/>
</dbReference>
<evidence type="ECO:0000259" key="1">
    <source>
        <dbReference type="Pfam" id="PF08241"/>
    </source>
</evidence>